<evidence type="ECO:0000313" key="3">
    <source>
        <dbReference type="Proteomes" id="UP000289738"/>
    </source>
</evidence>
<evidence type="ECO:0000259" key="1">
    <source>
        <dbReference type="Pfam" id="PF10536"/>
    </source>
</evidence>
<organism evidence="2 3">
    <name type="scientific">Arachis hypogaea</name>
    <name type="common">Peanut</name>
    <dbReference type="NCBI Taxonomy" id="3818"/>
    <lineage>
        <taxon>Eukaryota</taxon>
        <taxon>Viridiplantae</taxon>
        <taxon>Streptophyta</taxon>
        <taxon>Embryophyta</taxon>
        <taxon>Tracheophyta</taxon>
        <taxon>Spermatophyta</taxon>
        <taxon>Magnoliopsida</taxon>
        <taxon>eudicotyledons</taxon>
        <taxon>Gunneridae</taxon>
        <taxon>Pentapetalae</taxon>
        <taxon>rosids</taxon>
        <taxon>fabids</taxon>
        <taxon>Fabales</taxon>
        <taxon>Fabaceae</taxon>
        <taxon>Papilionoideae</taxon>
        <taxon>50 kb inversion clade</taxon>
        <taxon>dalbergioids sensu lato</taxon>
        <taxon>Dalbergieae</taxon>
        <taxon>Pterocarpus clade</taxon>
        <taxon>Arachis</taxon>
    </lineage>
</organism>
<feature type="domain" description="Aminotransferase-like plant mobile" evidence="1">
    <location>
        <begin position="79"/>
        <end position="132"/>
    </location>
</feature>
<dbReference type="Proteomes" id="UP000289738">
    <property type="component" value="Chromosome A03"/>
</dbReference>
<dbReference type="PANTHER" id="PTHR46033:SF8">
    <property type="entry name" value="PROTEIN MAINTENANCE OF MERISTEMS-LIKE"/>
    <property type="match status" value="1"/>
</dbReference>
<comment type="caution">
    <text evidence="2">The sequence shown here is derived from an EMBL/GenBank/DDBJ whole genome shotgun (WGS) entry which is preliminary data.</text>
</comment>
<accession>A0A445E293</accession>
<keyword evidence="3" id="KW-1185">Reference proteome</keyword>
<protein>
    <recommendedName>
        <fullName evidence="1">Aminotransferase-like plant mobile domain-containing protein</fullName>
    </recommendedName>
</protein>
<dbReference type="AlphaFoldDB" id="A0A445E293"/>
<sequence>MQQHASNVLTAVSIQEASLAWGTSVIYGLVWFQCIKAEANRNLLPRKLNQPETWHSTVDQALRTTRSYQLLRVGVIRGHFAMLSALVERWRSKTHTFVMPIDEVTVTLEDVLHIFGPPIDGEVVTGWTDSSHDFLVTQSLAIFGSEPIWSHHPWTQHMDVYERGVY</sequence>
<dbReference type="InterPro" id="IPR044824">
    <property type="entry name" value="MAIN-like"/>
</dbReference>
<proteinExistence type="predicted"/>
<dbReference type="PANTHER" id="PTHR46033">
    <property type="entry name" value="PROTEIN MAIN-LIKE 2"/>
    <property type="match status" value="1"/>
</dbReference>
<gene>
    <name evidence="2" type="ORF">Ahy_A03g016087</name>
</gene>
<reference evidence="2 3" key="1">
    <citation type="submission" date="2019-01" db="EMBL/GenBank/DDBJ databases">
        <title>Sequencing of cultivated peanut Arachis hypogaea provides insights into genome evolution and oil improvement.</title>
        <authorList>
            <person name="Chen X."/>
        </authorList>
    </citation>
    <scope>NUCLEOTIDE SEQUENCE [LARGE SCALE GENOMIC DNA]</scope>
    <source>
        <strain evidence="3">cv. Fuhuasheng</strain>
        <tissue evidence="2">Leaves</tissue>
    </source>
</reference>
<dbReference type="InterPro" id="IPR019557">
    <property type="entry name" value="AminoTfrase-like_pln_mobile"/>
</dbReference>
<dbReference type="Pfam" id="PF10536">
    <property type="entry name" value="PMD"/>
    <property type="match status" value="1"/>
</dbReference>
<dbReference type="EMBL" id="SDMP01000003">
    <property type="protein sequence ID" value="RYR69531.1"/>
    <property type="molecule type" value="Genomic_DNA"/>
</dbReference>
<dbReference type="GO" id="GO:0010073">
    <property type="term" value="P:meristem maintenance"/>
    <property type="evidence" value="ECO:0007669"/>
    <property type="project" value="InterPro"/>
</dbReference>
<name>A0A445E293_ARAHY</name>
<evidence type="ECO:0000313" key="2">
    <source>
        <dbReference type="EMBL" id="RYR69531.1"/>
    </source>
</evidence>